<evidence type="ECO:0000259" key="4">
    <source>
        <dbReference type="PROSITE" id="PS51151"/>
    </source>
</evidence>
<accession>A0A2I6BR68</accession>
<dbReference type="Pfam" id="PF01849">
    <property type="entry name" value="NAC"/>
    <property type="match status" value="1"/>
</dbReference>
<feature type="compositionally biased region" description="Acidic residues" evidence="3">
    <location>
        <begin position="138"/>
        <end position="148"/>
    </location>
</feature>
<organism evidence="5">
    <name type="scientific">Stichopus japonicus</name>
    <name type="common">Sea cucumber</name>
    <dbReference type="NCBI Taxonomy" id="307972"/>
    <lineage>
        <taxon>Eukaryota</taxon>
        <taxon>Metazoa</taxon>
        <taxon>Echinodermata</taxon>
        <taxon>Eleutherozoa</taxon>
        <taxon>Echinozoa</taxon>
        <taxon>Holothuroidea</taxon>
        <taxon>Aspidochirotacea</taxon>
        <taxon>Aspidochirotida</taxon>
        <taxon>Stichopodidae</taxon>
        <taxon>Apostichopus</taxon>
    </lineage>
</organism>
<reference evidence="5" key="1">
    <citation type="submission" date="2017-09" db="EMBL/GenBank/DDBJ databases">
        <authorList>
            <person name="Ehlers B."/>
            <person name="Leendertz F.H."/>
        </authorList>
    </citation>
    <scope>NUCLEOTIDE SEQUENCE</scope>
</reference>
<dbReference type="PANTHER" id="PTHR10351">
    <property type="entry name" value="TRANSCRIPTION FACTOR BTF3 FAMILY MEMBER"/>
    <property type="match status" value="1"/>
</dbReference>
<proteinExistence type="evidence at transcript level"/>
<feature type="region of interest" description="Disordered" evidence="3">
    <location>
        <begin position="128"/>
        <end position="161"/>
    </location>
</feature>
<dbReference type="FunFam" id="2.20.70.30:FF:000001">
    <property type="entry name" value="Transcription factor BTF3 homolog"/>
    <property type="match status" value="1"/>
</dbReference>
<dbReference type="InterPro" id="IPR038187">
    <property type="entry name" value="NAC_A/B_dom_sf"/>
</dbReference>
<protein>
    <recommendedName>
        <fullName evidence="2">Transcription factor BTF3</fullName>
    </recommendedName>
</protein>
<evidence type="ECO:0000256" key="3">
    <source>
        <dbReference type="SAM" id="MobiDB-lite"/>
    </source>
</evidence>
<sequence length="161" mass="17859">MNPEKNPDKVQKLRAQVKDVRIGGKGTARRKRKHLHKTAVGDDRKLQNALKRLAVNSIHGIEKVIMFKADGNVLHFNNPKVQASPAANTFAIMGHAETKKMNDVPGIINHLGMETANSLQKLVQGMTESQGKEFVPETIDEEDDDVPDLVENFDAPSKEET</sequence>
<comment type="similarity">
    <text evidence="1 2">Belongs to the NAC-beta family.</text>
</comment>
<dbReference type="EMBL" id="MG004593">
    <property type="protein sequence ID" value="AUJ18463.1"/>
    <property type="molecule type" value="mRNA"/>
</dbReference>
<dbReference type="CDD" id="cd22055">
    <property type="entry name" value="NAC_BTF3"/>
    <property type="match status" value="1"/>
</dbReference>
<name>A0A2I6BR68_STIJA</name>
<dbReference type="Gene3D" id="2.20.70.30">
    <property type="entry name" value="Nascent polypeptide-associated complex domain"/>
    <property type="match status" value="1"/>
</dbReference>
<evidence type="ECO:0000256" key="2">
    <source>
        <dbReference type="RuleBase" id="RU361272"/>
    </source>
</evidence>
<dbReference type="InterPro" id="IPR002715">
    <property type="entry name" value="Nas_poly-pep-assoc_cplx_dom"/>
</dbReference>
<dbReference type="PROSITE" id="PS51151">
    <property type="entry name" value="NAC_AB"/>
    <property type="match status" value="1"/>
</dbReference>
<dbReference type="AlphaFoldDB" id="A0A2I6BR68"/>
<feature type="domain" description="NAC-A/B" evidence="4">
    <location>
        <begin position="40"/>
        <end position="105"/>
    </location>
</feature>
<dbReference type="InterPro" id="IPR039370">
    <property type="entry name" value="BTF3"/>
</dbReference>
<evidence type="ECO:0000256" key="1">
    <source>
        <dbReference type="ARBA" id="ARBA00005296"/>
    </source>
</evidence>
<evidence type="ECO:0000313" key="5">
    <source>
        <dbReference type="EMBL" id="AUJ18463.1"/>
    </source>
</evidence>
<dbReference type="SMART" id="SM01407">
    <property type="entry name" value="NAC"/>
    <property type="match status" value="1"/>
</dbReference>